<comment type="caution">
    <text evidence="3">The sequence shown here is derived from an EMBL/GenBank/DDBJ whole genome shotgun (WGS) entry which is preliminary data.</text>
</comment>
<dbReference type="RefSeq" id="XP_015652804.1">
    <property type="nucleotide sequence ID" value="XM_015808753.1"/>
</dbReference>
<dbReference type="EMBL" id="LGTL01000030">
    <property type="protein sequence ID" value="KPA74363.1"/>
    <property type="molecule type" value="Genomic_DNA"/>
</dbReference>
<protein>
    <recommendedName>
        <fullName evidence="5">Paraflagellar rod protein</fullName>
    </recommendedName>
</protein>
<dbReference type="RefSeq" id="XP_015652803.1">
    <property type="nucleotide sequence ID" value="XM_015808752.1"/>
</dbReference>
<feature type="coiled-coil region" evidence="1">
    <location>
        <begin position="309"/>
        <end position="336"/>
    </location>
</feature>
<accession>A0A0M9FR51</accession>
<dbReference type="GO" id="GO:0005516">
    <property type="term" value="F:calmodulin binding"/>
    <property type="evidence" value="ECO:0007669"/>
    <property type="project" value="InterPro"/>
</dbReference>
<feature type="compositionally biased region" description="Low complexity" evidence="2">
    <location>
        <begin position="707"/>
        <end position="719"/>
    </location>
</feature>
<sequence length="814" mass="89619">MYPDRRPYATAVPHRGYCAKPIAPRPPADALAMLRSHVGYDDLRRNGREDDDAKFTASSMRTLAGRTYPPPTATSATVHTVDTQRLLPSTDRSVEEALAAAELQPPIEHDALTYHGCQQAALNAELRDKTEAHGAARSARIAAVRELLASLPAESAVLGNNEVESLQKYLTAYRCTEEMTVPETELLPPEEAPLCTPMAEVDSMTQLPPVPSDAMRRALDDMLSSQYLLAPLENYLARLSLLDKLSAMKWRGEEGAVGGAVVTTTPASVESTSKGATQTEETVLCPSRAAVALHERLHFNPGDYSERELKKSEEALLELQQRVQAAKQQKEDAIDANDPVTALRNLHAQVDFSNDLLLLYKARMAQVEMHTDDVQDFRCDVVALIDDARRAAEAVLVYAQRALPTIQHDVSATARAISASDKALDEAQATEKAAEVQMREQLTTMDGESRALWKEVLALMEKISEKAQERGHYVQQCMSRREQRAKVVAKVEATRKAQEAHAERLRQCEEVLTRWEGIGSVYTKYVEACAPKLLQHLAAVEDAHDDLTQREAEGYVSVFEQFVYAAEEARAKRRTQAERMRLLQRSTQLNQARADETLDPDAASHAQRLADATQELEEVQLYLKYVNDMEADRRAEVDPVLMRVLVRHAQSHVEDDNTAESPPAQELLENGGSAPSTAAAVAAKEAGAALDTEPTRNSPAKERETPSSAVVAAAATSTSDRSDAPVSNNGGVMVATEPADAAAPANMTHPFVAARQIGFAHEEKYLRKHEQLTERELLELEGKQTGLRHSREELRAMEAKYRNADAIRALLGLS</sequence>
<dbReference type="Pfam" id="PF05149">
    <property type="entry name" value="Flagellar_rod"/>
    <property type="match status" value="1"/>
</dbReference>
<dbReference type="OMA" id="CMSLREQ"/>
<dbReference type="GeneID" id="26909625"/>
<reference evidence="3 4" key="1">
    <citation type="submission" date="2015-07" db="EMBL/GenBank/DDBJ databases">
        <title>High-quality genome of monoxenous trypanosomatid Leptomonas pyrrhocoris.</title>
        <authorList>
            <person name="Flegontov P."/>
            <person name="Butenko A."/>
            <person name="Firsov S."/>
            <person name="Vlcek C."/>
            <person name="Logacheva M.D."/>
            <person name="Field M."/>
            <person name="Filatov D."/>
            <person name="Flegontova O."/>
            <person name="Gerasimov E."/>
            <person name="Jackson A.P."/>
            <person name="Kelly S."/>
            <person name="Opperdoes F."/>
            <person name="O'Reilly A."/>
            <person name="Votypka J."/>
            <person name="Yurchenko V."/>
            <person name="Lukes J."/>
        </authorList>
    </citation>
    <scope>NUCLEOTIDE SEQUENCE [LARGE SCALE GENOMIC DNA]</scope>
    <source>
        <strain evidence="3">H10</strain>
    </source>
</reference>
<organism evidence="3 4">
    <name type="scientific">Leptomonas pyrrhocoris</name>
    <name type="common">Firebug parasite</name>
    <dbReference type="NCBI Taxonomy" id="157538"/>
    <lineage>
        <taxon>Eukaryota</taxon>
        <taxon>Discoba</taxon>
        <taxon>Euglenozoa</taxon>
        <taxon>Kinetoplastea</taxon>
        <taxon>Metakinetoplastina</taxon>
        <taxon>Trypanosomatida</taxon>
        <taxon>Trypanosomatidae</taxon>
        <taxon>Leishmaniinae</taxon>
        <taxon>Leptomonas</taxon>
    </lineage>
</organism>
<keyword evidence="4" id="KW-1185">Reference proteome</keyword>
<evidence type="ECO:0000256" key="2">
    <source>
        <dbReference type="SAM" id="MobiDB-lite"/>
    </source>
</evidence>
<dbReference type="OrthoDB" id="272902at2759"/>
<evidence type="ECO:0000313" key="4">
    <source>
        <dbReference type="Proteomes" id="UP000037923"/>
    </source>
</evidence>
<name>A0A0M9FR51_LEPPY</name>
<evidence type="ECO:0008006" key="5">
    <source>
        <dbReference type="Google" id="ProtNLM"/>
    </source>
</evidence>
<dbReference type="RefSeq" id="XP_015652802.1">
    <property type="nucleotide sequence ID" value="XM_015808751.1"/>
</dbReference>
<proteinExistence type="predicted"/>
<feature type="compositionally biased region" description="Low complexity" evidence="2">
    <location>
        <begin position="674"/>
        <end position="689"/>
    </location>
</feature>
<evidence type="ECO:0000313" key="3">
    <source>
        <dbReference type="EMBL" id="KPA74365.1"/>
    </source>
</evidence>
<keyword evidence="1" id="KW-0175">Coiled coil</keyword>
<dbReference type="AlphaFoldDB" id="A0A0M9FR51"/>
<gene>
    <name evidence="3" type="ORF">ABB37_09342</name>
</gene>
<dbReference type="EMBL" id="LGTL01000030">
    <property type="protein sequence ID" value="KPA74364.1"/>
    <property type="molecule type" value="Genomic_DNA"/>
</dbReference>
<dbReference type="VEuPathDB" id="TriTrypDB:LpyrH10_30_1030"/>
<dbReference type="InterPro" id="IPR007824">
    <property type="entry name" value="Flagellar_rod"/>
</dbReference>
<feature type="region of interest" description="Disordered" evidence="2">
    <location>
        <begin position="652"/>
        <end position="727"/>
    </location>
</feature>
<dbReference type="GO" id="GO:0031514">
    <property type="term" value="C:motile cilium"/>
    <property type="evidence" value="ECO:0007669"/>
    <property type="project" value="InterPro"/>
</dbReference>
<dbReference type="Proteomes" id="UP000037923">
    <property type="component" value="Unassembled WGS sequence"/>
</dbReference>
<evidence type="ECO:0000256" key="1">
    <source>
        <dbReference type="SAM" id="Coils"/>
    </source>
</evidence>
<dbReference type="EMBL" id="LGTL01000030">
    <property type="protein sequence ID" value="KPA74365.1"/>
    <property type="molecule type" value="Genomic_DNA"/>
</dbReference>